<proteinExistence type="predicted"/>
<accession>A0A6B3QHZ2</accession>
<dbReference type="EMBL" id="JAAIFS010000001">
    <property type="protein sequence ID" value="NEV86477.1"/>
    <property type="molecule type" value="Genomic_DNA"/>
</dbReference>
<protein>
    <submittedName>
        <fullName evidence="1">Uncharacterized protein</fullName>
    </submittedName>
</protein>
<name>A0A6B3QHZ2_STRTE</name>
<evidence type="ECO:0000313" key="1">
    <source>
        <dbReference type="EMBL" id="NEV86477.1"/>
    </source>
</evidence>
<gene>
    <name evidence="1" type="ORF">GUR47_07285</name>
</gene>
<reference evidence="1" key="1">
    <citation type="journal article" date="2020" name="Microorganisms">
        <title>Isolation, Genomic and Metabolomic Characterization of Streptomyces tendae VITAKN with Quorum Sensing Inhibitory Activity from Southern India.</title>
        <authorList>
            <person name="Ishaque N.M."/>
            <person name="Burgsdorf I."/>
            <person name="Limlingan Malit J.J."/>
            <person name="Saha S."/>
            <person name="Teta R."/>
            <person name="Ewe D."/>
            <person name="Kannabiran K."/>
            <person name="Hrouzek P."/>
            <person name="Steindler L."/>
            <person name="Costantino V."/>
            <person name="Saurav K."/>
        </authorList>
    </citation>
    <scope>NUCLEOTIDE SEQUENCE</scope>
    <source>
        <strain evidence="1">VITAKN</strain>
    </source>
</reference>
<organism evidence="1">
    <name type="scientific">Streptomyces tendae</name>
    <dbReference type="NCBI Taxonomy" id="1932"/>
    <lineage>
        <taxon>Bacteria</taxon>
        <taxon>Bacillati</taxon>
        <taxon>Actinomycetota</taxon>
        <taxon>Actinomycetes</taxon>
        <taxon>Kitasatosporales</taxon>
        <taxon>Streptomycetaceae</taxon>
        <taxon>Streptomyces</taxon>
    </lineage>
</organism>
<sequence length="85" mass="9589">MERIPELTLRNEPREPDYLDAEALLTIVNAVRHCRPVSVHHVDRDGRRTGAEHLFRCRRIPAGSGSSHSFALNCTLILWSSATVL</sequence>
<comment type="caution">
    <text evidence="1">The sequence shown here is derived from an EMBL/GenBank/DDBJ whole genome shotgun (WGS) entry which is preliminary data.</text>
</comment>
<dbReference type="AlphaFoldDB" id="A0A6B3QHZ2"/>